<keyword evidence="3" id="KW-1185">Reference proteome</keyword>
<feature type="region of interest" description="Disordered" evidence="1">
    <location>
        <begin position="65"/>
        <end position="86"/>
    </location>
</feature>
<comment type="caution">
    <text evidence="2">The sequence shown here is derived from an EMBL/GenBank/DDBJ whole genome shotgun (WGS) entry which is preliminary data.</text>
</comment>
<gene>
    <name evidence="2" type="ORF">Asi03nite_64000</name>
</gene>
<evidence type="ECO:0000313" key="3">
    <source>
        <dbReference type="Proteomes" id="UP000629619"/>
    </source>
</evidence>
<name>A0A919NCT7_9ACTN</name>
<dbReference type="Proteomes" id="UP000629619">
    <property type="component" value="Unassembled WGS sequence"/>
</dbReference>
<reference evidence="2" key="1">
    <citation type="submission" date="2021-01" db="EMBL/GenBank/DDBJ databases">
        <title>Whole genome shotgun sequence of Actinoplanes siamensis NBRC 109076.</title>
        <authorList>
            <person name="Komaki H."/>
            <person name="Tamura T."/>
        </authorList>
    </citation>
    <scope>NUCLEOTIDE SEQUENCE</scope>
    <source>
        <strain evidence="2">NBRC 109076</strain>
    </source>
</reference>
<accession>A0A919NCT7</accession>
<evidence type="ECO:0000313" key="2">
    <source>
        <dbReference type="EMBL" id="GIF08862.1"/>
    </source>
</evidence>
<dbReference type="AlphaFoldDB" id="A0A919NCT7"/>
<proteinExistence type="predicted"/>
<sequence>MGNRWWIAVLAVIALVVAGLLYVARPARAASFRQASQRSRAQRDRCPVCRRLVALTADGRVPRHNGTIRAYAPPEECPGSGRHENV</sequence>
<protein>
    <submittedName>
        <fullName evidence="2">Uncharacterized protein</fullName>
    </submittedName>
</protein>
<organism evidence="2 3">
    <name type="scientific">Actinoplanes siamensis</name>
    <dbReference type="NCBI Taxonomy" id="1223317"/>
    <lineage>
        <taxon>Bacteria</taxon>
        <taxon>Bacillati</taxon>
        <taxon>Actinomycetota</taxon>
        <taxon>Actinomycetes</taxon>
        <taxon>Micromonosporales</taxon>
        <taxon>Micromonosporaceae</taxon>
        <taxon>Actinoplanes</taxon>
    </lineage>
</organism>
<dbReference type="EMBL" id="BOMW01000069">
    <property type="protein sequence ID" value="GIF08862.1"/>
    <property type="molecule type" value="Genomic_DNA"/>
</dbReference>
<evidence type="ECO:0000256" key="1">
    <source>
        <dbReference type="SAM" id="MobiDB-lite"/>
    </source>
</evidence>